<feature type="domain" description="Peptidase C51" evidence="2">
    <location>
        <begin position="23"/>
        <end position="147"/>
    </location>
</feature>
<sequence>MVGSFVRLAAAAALCIGLAGCASGPGYSDLDDDGGAPATAHREIPLQCVPYARDHSNVSLYGDAYTWWDKAAGRFARASEPTEGSVMVLFNYAGPNRGHVAVVRQIIDGRTIKVDHANWLDDGAIYTDDPVRDVSAANDWSAVKVFNFRTGAWGTRIYPVQGFIGPGPDQGDGNPMVAQYPGRRDPISALIAEDDEEGAGTP</sequence>
<name>A0ABN1F3T7_9PROT</name>
<dbReference type="InterPro" id="IPR038765">
    <property type="entry name" value="Papain-like_cys_pep_sf"/>
</dbReference>
<feature type="chain" id="PRO_5046183837" description="Peptidase C51 domain-containing protein" evidence="1">
    <location>
        <begin position="25"/>
        <end position="202"/>
    </location>
</feature>
<dbReference type="SUPFAM" id="SSF54001">
    <property type="entry name" value="Cysteine proteinases"/>
    <property type="match status" value="1"/>
</dbReference>
<evidence type="ECO:0000256" key="1">
    <source>
        <dbReference type="SAM" id="SignalP"/>
    </source>
</evidence>
<keyword evidence="1" id="KW-0732">Signal</keyword>
<dbReference type="Proteomes" id="UP001499951">
    <property type="component" value="Unassembled WGS sequence"/>
</dbReference>
<dbReference type="Gene3D" id="3.90.1720.10">
    <property type="entry name" value="endopeptidase domain like (from Nostoc punctiforme)"/>
    <property type="match status" value="1"/>
</dbReference>
<accession>A0ABN1F3T7</accession>
<evidence type="ECO:0000313" key="4">
    <source>
        <dbReference type="Proteomes" id="UP001499951"/>
    </source>
</evidence>
<dbReference type="EMBL" id="BAAADD010000009">
    <property type="protein sequence ID" value="GAA0581652.1"/>
    <property type="molecule type" value="Genomic_DNA"/>
</dbReference>
<dbReference type="PROSITE" id="PS51257">
    <property type="entry name" value="PROKAR_LIPOPROTEIN"/>
    <property type="match status" value="1"/>
</dbReference>
<evidence type="ECO:0000313" key="3">
    <source>
        <dbReference type="EMBL" id="GAA0581652.1"/>
    </source>
</evidence>
<keyword evidence="4" id="KW-1185">Reference proteome</keyword>
<evidence type="ECO:0000259" key="2">
    <source>
        <dbReference type="PROSITE" id="PS50911"/>
    </source>
</evidence>
<feature type="signal peptide" evidence="1">
    <location>
        <begin position="1"/>
        <end position="24"/>
    </location>
</feature>
<comment type="caution">
    <text evidence="3">The sequence shown here is derived from an EMBL/GenBank/DDBJ whole genome shotgun (WGS) entry which is preliminary data.</text>
</comment>
<dbReference type="RefSeq" id="WP_166935120.1">
    <property type="nucleotide sequence ID" value="NZ_BAAADD010000009.1"/>
</dbReference>
<dbReference type="Pfam" id="PF05257">
    <property type="entry name" value="CHAP"/>
    <property type="match status" value="1"/>
</dbReference>
<organism evidence="3 4">
    <name type="scientific">Rhizomicrobium electricum</name>
    <dbReference type="NCBI Taxonomy" id="480070"/>
    <lineage>
        <taxon>Bacteria</taxon>
        <taxon>Pseudomonadati</taxon>
        <taxon>Pseudomonadota</taxon>
        <taxon>Alphaproteobacteria</taxon>
        <taxon>Micropepsales</taxon>
        <taxon>Micropepsaceae</taxon>
        <taxon>Rhizomicrobium</taxon>
    </lineage>
</organism>
<gene>
    <name evidence="3" type="ORF">GCM10008942_33160</name>
</gene>
<reference evidence="3 4" key="1">
    <citation type="journal article" date="2019" name="Int. J. Syst. Evol. Microbiol.">
        <title>The Global Catalogue of Microorganisms (GCM) 10K type strain sequencing project: providing services to taxonomists for standard genome sequencing and annotation.</title>
        <authorList>
            <consortium name="The Broad Institute Genomics Platform"/>
            <consortium name="The Broad Institute Genome Sequencing Center for Infectious Disease"/>
            <person name="Wu L."/>
            <person name="Ma J."/>
        </authorList>
    </citation>
    <scope>NUCLEOTIDE SEQUENCE [LARGE SCALE GENOMIC DNA]</scope>
    <source>
        <strain evidence="3 4">JCM 15089</strain>
    </source>
</reference>
<dbReference type="InterPro" id="IPR007921">
    <property type="entry name" value="CHAP_dom"/>
</dbReference>
<protein>
    <recommendedName>
        <fullName evidence="2">Peptidase C51 domain-containing protein</fullName>
    </recommendedName>
</protein>
<dbReference type="PROSITE" id="PS50911">
    <property type="entry name" value="CHAP"/>
    <property type="match status" value="1"/>
</dbReference>
<proteinExistence type="predicted"/>